<accession>A0ABM2Z5W2</accession>
<protein>
    <recommendedName>
        <fullName evidence="4">Gag-pro-like protein</fullName>
    </recommendedName>
</protein>
<dbReference type="GeneID" id="121210068"/>
<keyword evidence="2" id="KW-1185">Reference proteome</keyword>
<reference evidence="2" key="1">
    <citation type="journal article" date="2020" name="Nat. Genet.">
        <title>Genomic diversifications of five Gossypium allopolyploid species and their impact on cotton improvement.</title>
        <authorList>
            <person name="Chen Z.J."/>
            <person name="Sreedasyam A."/>
            <person name="Ando A."/>
            <person name="Song Q."/>
            <person name="De Santiago L.M."/>
            <person name="Hulse-Kemp A.M."/>
            <person name="Ding M."/>
            <person name="Ye W."/>
            <person name="Kirkbride R.C."/>
            <person name="Jenkins J."/>
            <person name="Plott C."/>
            <person name="Lovell J."/>
            <person name="Lin Y.M."/>
            <person name="Vaughn R."/>
            <person name="Liu B."/>
            <person name="Simpson S."/>
            <person name="Scheffler B.E."/>
            <person name="Wen L."/>
            <person name="Saski C.A."/>
            <person name="Grover C.E."/>
            <person name="Hu G."/>
            <person name="Conover J.L."/>
            <person name="Carlson J.W."/>
            <person name="Shu S."/>
            <person name="Boston L.B."/>
            <person name="Williams M."/>
            <person name="Peterson D.G."/>
            <person name="McGee K."/>
            <person name="Jones D.C."/>
            <person name="Wendel J.F."/>
            <person name="Stelly D.M."/>
            <person name="Grimwood J."/>
            <person name="Schmutz J."/>
        </authorList>
    </citation>
    <scope>NUCLEOTIDE SEQUENCE [LARGE SCALE GENOMIC DNA]</scope>
    <source>
        <strain evidence="2">cv. TM-1</strain>
    </source>
</reference>
<reference evidence="3" key="2">
    <citation type="submission" date="2025-08" db="UniProtKB">
        <authorList>
            <consortium name="RefSeq"/>
        </authorList>
    </citation>
    <scope>IDENTIFICATION</scope>
</reference>
<name>A0ABM2Z5W2_GOSHI</name>
<dbReference type="RefSeq" id="XP_040938083.1">
    <property type="nucleotide sequence ID" value="XM_041082149.1"/>
</dbReference>
<proteinExistence type="predicted"/>
<dbReference type="PANTHER" id="PTHR32108">
    <property type="entry name" value="DNA-DIRECTED RNA POLYMERASE SUBUNIT ALPHA"/>
    <property type="match status" value="1"/>
</dbReference>
<dbReference type="Proteomes" id="UP000818029">
    <property type="component" value="Chromosome A11"/>
</dbReference>
<feature type="region of interest" description="Disordered" evidence="1">
    <location>
        <begin position="1"/>
        <end position="23"/>
    </location>
</feature>
<gene>
    <name evidence="3" type="primary">LOC121210068</name>
</gene>
<organism evidence="2 3">
    <name type="scientific">Gossypium hirsutum</name>
    <name type="common">Upland cotton</name>
    <name type="synonym">Gossypium mexicanum</name>
    <dbReference type="NCBI Taxonomy" id="3635"/>
    <lineage>
        <taxon>Eukaryota</taxon>
        <taxon>Viridiplantae</taxon>
        <taxon>Streptophyta</taxon>
        <taxon>Embryophyta</taxon>
        <taxon>Tracheophyta</taxon>
        <taxon>Spermatophyta</taxon>
        <taxon>Magnoliopsida</taxon>
        <taxon>eudicotyledons</taxon>
        <taxon>Gunneridae</taxon>
        <taxon>Pentapetalae</taxon>
        <taxon>rosids</taxon>
        <taxon>malvids</taxon>
        <taxon>Malvales</taxon>
        <taxon>Malvaceae</taxon>
        <taxon>Malvoideae</taxon>
        <taxon>Gossypium</taxon>
    </lineage>
</organism>
<sequence length="495" mass="55120">MGIVKFDDTSSTENPLPNHGDKGINAIIESSGKEIKMNIAEVNTPLKEVWKKMVERGLITQNSEVRPREAKNYCEFHDQEGHEIQECSQFRALVQGLMDNKELEFFEYIGSLEEADVCASEEMSTKDVYKVNRPVVIISHSKRVPWNYSCNVTFPGEETPINASEEVQDQGFYTRSGRHYTPNTKVEQVKGKLLAIKQKKEKPAGPEPTVNELVTEKEAKEFLKFLKQSEYSVVEQLHKQPVRISVLALLLSFETHHSALMKIPPGGRGSTKALHITTHCKRYTLLGVLIDNGSALNVLPLSTLSRLPVDSSHMKTCQNVVRAFDSTERKTVDTFGGAVPSSLHQKLKLVTEGRLVTINAEEDIIAVITIDAPYLEANDEAIECSFRSLEFLNVTFIIEGNKIPMPRLSETTRMGLRLTIGKEALPGRGLGKYLQGRINTFVSGGVIHSEQKTSGKEILEGMMESLDINATYEEGTGVENLSGIRPYEPGSVLNN</sequence>
<evidence type="ECO:0000313" key="3">
    <source>
        <dbReference type="RefSeq" id="XP_040938083.1"/>
    </source>
</evidence>
<evidence type="ECO:0008006" key="4">
    <source>
        <dbReference type="Google" id="ProtNLM"/>
    </source>
</evidence>
<evidence type="ECO:0000313" key="2">
    <source>
        <dbReference type="Proteomes" id="UP000818029"/>
    </source>
</evidence>
<dbReference type="PANTHER" id="PTHR32108:SF5">
    <property type="entry name" value="DYNACTIN SUBUNIT 1-LIKE"/>
    <property type="match status" value="1"/>
</dbReference>
<evidence type="ECO:0000256" key="1">
    <source>
        <dbReference type="SAM" id="MobiDB-lite"/>
    </source>
</evidence>